<sequence>MKELLDIIPCHRIPERCLHIKGKPMPLCTRCFAILIGYLFTPIALIAEIAIPLWLPFILALPLLIDGFTQRWKWRKSTNSLRFLTGLLFGVGQSLFISSIVVYAVDWLS</sequence>
<organism evidence="2 3">
    <name type="scientific">Metabacillus malikii</name>
    <dbReference type="NCBI Taxonomy" id="1504265"/>
    <lineage>
        <taxon>Bacteria</taxon>
        <taxon>Bacillati</taxon>
        <taxon>Bacillota</taxon>
        <taxon>Bacilli</taxon>
        <taxon>Bacillales</taxon>
        <taxon>Bacillaceae</taxon>
        <taxon>Metabacillus</taxon>
    </lineage>
</organism>
<gene>
    <name evidence="2" type="ORF">J2S19_000890</name>
</gene>
<evidence type="ECO:0000313" key="3">
    <source>
        <dbReference type="Proteomes" id="UP001234495"/>
    </source>
</evidence>
<dbReference type="RefSeq" id="WP_307337712.1">
    <property type="nucleotide sequence ID" value="NZ_JAUSUD010000003.1"/>
</dbReference>
<comment type="caution">
    <text evidence="2">The sequence shown here is derived from an EMBL/GenBank/DDBJ whole genome shotgun (WGS) entry which is preliminary data.</text>
</comment>
<evidence type="ECO:0000313" key="2">
    <source>
        <dbReference type="EMBL" id="MDQ0229638.1"/>
    </source>
</evidence>
<keyword evidence="1" id="KW-0812">Transmembrane</keyword>
<evidence type="ECO:0000256" key="1">
    <source>
        <dbReference type="SAM" id="Phobius"/>
    </source>
</evidence>
<dbReference type="EMBL" id="JAUSUD010000003">
    <property type="protein sequence ID" value="MDQ0229638.1"/>
    <property type="molecule type" value="Genomic_DNA"/>
</dbReference>
<keyword evidence="3" id="KW-1185">Reference proteome</keyword>
<dbReference type="Pfam" id="PF09858">
    <property type="entry name" value="DUF2085"/>
    <property type="match status" value="1"/>
</dbReference>
<keyword evidence="1" id="KW-0472">Membrane</keyword>
<dbReference type="Proteomes" id="UP001234495">
    <property type="component" value="Unassembled WGS sequence"/>
</dbReference>
<protein>
    <submittedName>
        <fullName evidence="2">Membrane protein</fullName>
    </submittedName>
</protein>
<feature type="transmembrane region" description="Helical" evidence="1">
    <location>
        <begin position="53"/>
        <end position="69"/>
    </location>
</feature>
<dbReference type="InterPro" id="IPR019206">
    <property type="entry name" value="DUF2085_TM"/>
</dbReference>
<name>A0ABT9ZDI0_9BACI</name>
<accession>A0ABT9ZDI0</accession>
<reference evidence="2 3" key="1">
    <citation type="submission" date="2023-07" db="EMBL/GenBank/DDBJ databases">
        <title>Genomic Encyclopedia of Type Strains, Phase IV (KMG-IV): sequencing the most valuable type-strain genomes for metagenomic binning, comparative biology and taxonomic classification.</title>
        <authorList>
            <person name="Goeker M."/>
        </authorList>
    </citation>
    <scope>NUCLEOTIDE SEQUENCE [LARGE SCALE GENOMIC DNA]</scope>
    <source>
        <strain evidence="2 3">DSM 29005</strain>
    </source>
</reference>
<keyword evidence="1" id="KW-1133">Transmembrane helix</keyword>
<feature type="transmembrane region" description="Helical" evidence="1">
    <location>
        <begin position="81"/>
        <end position="105"/>
    </location>
</feature>
<proteinExistence type="predicted"/>